<dbReference type="EMBL" id="CP002503">
    <property type="protein sequence ID" value="AET41185.1"/>
    <property type="molecule type" value="Genomic_DNA"/>
</dbReference>
<feature type="compositionally biased region" description="Polar residues" evidence="1">
    <location>
        <begin position="362"/>
        <end position="376"/>
    </location>
</feature>
<dbReference type="GO" id="GO:0033554">
    <property type="term" value="P:cellular response to stress"/>
    <property type="evidence" value="ECO:0007669"/>
    <property type="project" value="EnsemblFungi"/>
</dbReference>
<dbReference type="AlphaFoldDB" id="G8JWH0"/>
<evidence type="ECO:0000313" key="3">
    <source>
        <dbReference type="EMBL" id="AET41185.1"/>
    </source>
</evidence>
<dbReference type="GO" id="GO:0005886">
    <property type="term" value="C:plasma membrane"/>
    <property type="evidence" value="ECO:0007669"/>
    <property type="project" value="EnsemblFungi"/>
</dbReference>
<accession>G8JWH0</accession>
<dbReference type="InParanoid" id="G8JWH0"/>
<dbReference type="eggNOG" id="ENOG502QS9U">
    <property type="taxonomic scope" value="Eukaryota"/>
</dbReference>
<dbReference type="OrthoDB" id="3832628at2759"/>
<dbReference type="Pfam" id="PF13002">
    <property type="entry name" value="LDB19"/>
    <property type="match status" value="1"/>
</dbReference>
<feature type="region of interest" description="Disordered" evidence="1">
    <location>
        <begin position="337"/>
        <end position="405"/>
    </location>
</feature>
<dbReference type="GO" id="GO:0002092">
    <property type="term" value="P:positive regulation of receptor internalization"/>
    <property type="evidence" value="ECO:0007669"/>
    <property type="project" value="EnsemblFungi"/>
</dbReference>
<feature type="compositionally biased region" description="Basic residues" evidence="1">
    <location>
        <begin position="343"/>
        <end position="353"/>
    </location>
</feature>
<name>G8JWH0_ERECY</name>
<organism evidence="3 4">
    <name type="scientific">Eremothecium cymbalariae (strain CBS 270.75 / DBVPG 7215 / KCTC 17166 / NRRL Y-17582)</name>
    <name type="common">Yeast</name>
    <dbReference type="NCBI Taxonomy" id="931890"/>
    <lineage>
        <taxon>Eukaryota</taxon>
        <taxon>Fungi</taxon>
        <taxon>Dikarya</taxon>
        <taxon>Ascomycota</taxon>
        <taxon>Saccharomycotina</taxon>
        <taxon>Saccharomycetes</taxon>
        <taxon>Saccharomycetales</taxon>
        <taxon>Saccharomycetaceae</taxon>
        <taxon>Eremothecium</taxon>
    </lineage>
</organism>
<dbReference type="RefSeq" id="XP_003648002.1">
    <property type="nucleotide sequence ID" value="XM_003647954.1"/>
</dbReference>
<dbReference type="GO" id="GO:0070086">
    <property type="term" value="P:ubiquitin-dependent endocytosis"/>
    <property type="evidence" value="ECO:0007669"/>
    <property type="project" value="EnsemblFungi"/>
</dbReference>
<dbReference type="GO" id="GO:0031625">
    <property type="term" value="F:ubiquitin protein ligase binding"/>
    <property type="evidence" value="ECO:0007669"/>
    <property type="project" value="EnsemblFungi"/>
</dbReference>
<dbReference type="GO" id="GO:0000138">
    <property type="term" value="C:Golgi trans cisterna"/>
    <property type="evidence" value="ECO:0007669"/>
    <property type="project" value="EnsemblFungi"/>
</dbReference>
<dbReference type="OMA" id="LRMQFKL"/>
<dbReference type="InterPro" id="IPR024391">
    <property type="entry name" value="LDB19_N"/>
</dbReference>
<proteinExistence type="predicted"/>
<sequence>MVFPIFGGNSKGSGGVRSLRSLGPGGGDFISGGSDETQYVNLEIDIESPPCVLYGAPIESSGALLNGVIRLCVGNPSAASKNRSLDAGSNASSRMVNSLVSTPMSRLTSLSTVKSPASSAKDTLYHLSSTIDKLTVICFSLSLVQKVRYGKPFMPSNPALSSCSNCRSKVIELANWDIVSNPIDVTLGYHTYPFSHLLQGDLPVTCNLGSTGSTHISYELIAVAFYKTLSKGPGSKNTVDRLELKFPIPITRSILRGPDRNSLRVFPPTDVTASAVLPNVVHPRSTIPLELKLHGIYTGDRRWRMRRLTWRVDENVRIRSHACKMHIGTLKAIEDTVREKQARSSKKPAKPIKRTSDMGPQVTVSVSTSANRQINPNMFLPRQDSAAGDMDDDATGTPDGFIHPSDHAMHEELLEQQERVRRQQVEQEQKREVTHYIEETRTLAGDDVKSGWKSDFTGSGKIELVTDIDLTKLNSGVSNPVHSISTLNPYKPPVDQNTNVACDIDDPILGVFVSHLLSVEIIVAEEVLQYPNGQPVSSNLHDSLVAAEGKAFPTNSADQRLAELSPMFANRNMSLQRRESIEEPSLPSRDRSNSGCIDASLRVVGIPTGAARVLRMQFKLHMTERSGLGISWDDEVPPTYQDVKYLSPPGYSATISESREFYNKGHTNNTSEPDTLSSVFPVCSHTSSNSSTRLNNDA</sequence>
<keyword evidence="4" id="KW-1185">Reference proteome</keyword>
<gene>
    <name evidence="3" type="ordered locus">Ecym_7357</name>
</gene>
<dbReference type="HOGENOM" id="CLU_012509_0_0_1"/>
<evidence type="ECO:0000256" key="1">
    <source>
        <dbReference type="SAM" id="MobiDB-lite"/>
    </source>
</evidence>
<feature type="domain" description="LDB19 N-terminal" evidence="2">
    <location>
        <begin position="140"/>
        <end position="327"/>
    </location>
</feature>
<dbReference type="FunCoup" id="G8JWH0">
    <property type="interactions" value="29"/>
</dbReference>
<dbReference type="GO" id="GO:0071230">
    <property type="term" value="P:cellular response to amino acid stimulus"/>
    <property type="evidence" value="ECO:0007669"/>
    <property type="project" value="EnsemblFungi"/>
</dbReference>
<dbReference type="KEGG" id="erc:Ecym_7357"/>
<protein>
    <recommendedName>
        <fullName evidence="2">LDB19 N-terminal domain-containing protein</fullName>
    </recommendedName>
</protein>
<dbReference type="Proteomes" id="UP000006790">
    <property type="component" value="Chromosome 7"/>
</dbReference>
<dbReference type="GeneID" id="11471433"/>
<evidence type="ECO:0000259" key="2">
    <source>
        <dbReference type="Pfam" id="PF13002"/>
    </source>
</evidence>
<dbReference type="STRING" id="931890.G8JWH0"/>
<dbReference type="GO" id="GO:0005829">
    <property type="term" value="C:cytosol"/>
    <property type="evidence" value="ECO:0007669"/>
    <property type="project" value="EnsemblFungi"/>
</dbReference>
<reference evidence="4" key="1">
    <citation type="journal article" date="2012" name="G3 (Bethesda)">
        <title>Pichia sorbitophila, an interspecies yeast hybrid reveals early steps of genome resolution following polyploidization.</title>
        <authorList>
            <person name="Leh Louis V."/>
            <person name="Despons L."/>
            <person name="Friedrich A."/>
            <person name="Martin T."/>
            <person name="Durrens P."/>
            <person name="Casaregola S."/>
            <person name="Neuveglise C."/>
            <person name="Fairhead C."/>
            <person name="Marck C."/>
            <person name="Cruz J.A."/>
            <person name="Straub M.L."/>
            <person name="Kugler V."/>
            <person name="Sacerdot C."/>
            <person name="Uzunov Z."/>
            <person name="Thierry A."/>
            <person name="Weiss S."/>
            <person name="Bleykasten C."/>
            <person name="De Montigny J."/>
            <person name="Jacques N."/>
            <person name="Jung P."/>
            <person name="Lemaire M."/>
            <person name="Mallet S."/>
            <person name="Morel G."/>
            <person name="Richard G.F."/>
            <person name="Sarkar A."/>
            <person name="Savel G."/>
            <person name="Schacherer J."/>
            <person name="Seret M.L."/>
            <person name="Talla E."/>
            <person name="Samson G."/>
            <person name="Jubin C."/>
            <person name="Poulain J."/>
            <person name="Vacherie B."/>
            <person name="Barbe V."/>
            <person name="Pelletier E."/>
            <person name="Sherman D.J."/>
            <person name="Westhof E."/>
            <person name="Weissenbach J."/>
            <person name="Baret P.V."/>
            <person name="Wincker P."/>
            <person name="Gaillardin C."/>
            <person name="Dujon B."/>
            <person name="Souciet J.L."/>
        </authorList>
    </citation>
    <scope>NUCLEOTIDE SEQUENCE [LARGE SCALE GENOMIC DNA]</scope>
    <source>
        <strain evidence="4">CBS 270.75 / DBVPG 7215 / KCTC 17166 / NRRL Y-17582</strain>
    </source>
</reference>
<evidence type="ECO:0000313" key="4">
    <source>
        <dbReference type="Proteomes" id="UP000006790"/>
    </source>
</evidence>